<dbReference type="Proteomes" id="UP000070255">
    <property type="component" value="Unassembled WGS sequence"/>
</dbReference>
<keyword evidence="3" id="KW-1185">Reference proteome</keyword>
<protein>
    <recommendedName>
        <fullName evidence="4">EF-hand domain-containing protein</fullName>
    </recommendedName>
</protein>
<gene>
    <name evidence="2" type="ORF">WS72_18420</name>
</gene>
<keyword evidence="1" id="KW-0732">Signal</keyword>
<evidence type="ECO:0000313" key="2">
    <source>
        <dbReference type="EMBL" id="KWZ39851.1"/>
    </source>
</evidence>
<proteinExistence type="predicted"/>
<feature type="signal peptide" evidence="1">
    <location>
        <begin position="1"/>
        <end position="29"/>
    </location>
</feature>
<dbReference type="EMBL" id="LNJQ01000002">
    <property type="protein sequence ID" value="KWZ39851.1"/>
    <property type="molecule type" value="Genomic_DNA"/>
</dbReference>
<sequence>MNEDNMKNVNSTIRIVVAAGATCALAAQASEPQTQIQTVNVVAARSLLKVSDSLRQPPAPKGEAPVAPEASRRDLAIMELRRRFNAAADPVTHRMSLAQARQTGWSSVAEHFSEIDRSGQGAVSFDEVALYLRNRWHPAFTN</sequence>
<accession>A0ABR5T8I0</accession>
<evidence type="ECO:0008006" key="4">
    <source>
        <dbReference type="Google" id="ProtNLM"/>
    </source>
</evidence>
<evidence type="ECO:0000256" key="1">
    <source>
        <dbReference type="SAM" id="SignalP"/>
    </source>
</evidence>
<reference evidence="2 3" key="1">
    <citation type="submission" date="2015-11" db="EMBL/GenBank/DDBJ databases">
        <authorList>
            <person name="Sahl J."/>
            <person name="Wagner D."/>
            <person name="Keim P."/>
        </authorList>
    </citation>
    <scope>NUCLEOTIDE SEQUENCE [LARGE SCALE GENOMIC DNA]</scope>
    <source>
        <strain evidence="2 3">BDU18</strain>
    </source>
</reference>
<organism evidence="2 3">
    <name type="scientific">Burkholderia savannae</name>
    <dbReference type="NCBI Taxonomy" id="1637837"/>
    <lineage>
        <taxon>Bacteria</taxon>
        <taxon>Pseudomonadati</taxon>
        <taxon>Pseudomonadota</taxon>
        <taxon>Betaproteobacteria</taxon>
        <taxon>Burkholderiales</taxon>
        <taxon>Burkholderiaceae</taxon>
        <taxon>Burkholderia</taxon>
        <taxon>pseudomallei group</taxon>
    </lineage>
</organism>
<name>A0ABR5T8I0_9BURK</name>
<evidence type="ECO:0000313" key="3">
    <source>
        <dbReference type="Proteomes" id="UP000070255"/>
    </source>
</evidence>
<comment type="caution">
    <text evidence="2">The sequence shown here is derived from an EMBL/GenBank/DDBJ whole genome shotgun (WGS) entry which is preliminary data.</text>
</comment>
<feature type="chain" id="PRO_5045244490" description="EF-hand domain-containing protein" evidence="1">
    <location>
        <begin position="30"/>
        <end position="142"/>
    </location>
</feature>